<reference evidence="2" key="2">
    <citation type="submission" date="2015-02" db="EMBL/GenBank/DDBJ databases">
        <title>Complete Genome Sequence of Pelosinus fermentans JBW45.</title>
        <authorList>
            <person name="De Leon K.B."/>
            <person name="Utturkar S.M."/>
            <person name="Camilleri L.B."/>
            <person name="Arkin A.P."/>
            <person name="Fields M.W."/>
            <person name="Brown S.D."/>
            <person name="Wall J.D."/>
        </authorList>
    </citation>
    <scope>NUCLEOTIDE SEQUENCE [LARGE SCALE GENOMIC DNA]</scope>
    <source>
        <strain evidence="2">JBW45</strain>
    </source>
</reference>
<dbReference type="STRING" id="1192197.JBW_02160"/>
<evidence type="ECO:0008006" key="3">
    <source>
        <dbReference type="Google" id="ProtNLM"/>
    </source>
</evidence>
<name>I9DJY5_9FIRM</name>
<evidence type="ECO:0000313" key="2">
    <source>
        <dbReference type="Proteomes" id="UP000005361"/>
    </source>
</evidence>
<dbReference type="EMBL" id="CP010978">
    <property type="protein sequence ID" value="AJQ27510.1"/>
    <property type="molecule type" value="Genomic_DNA"/>
</dbReference>
<organism evidence="1 2">
    <name type="scientific">Pelosinus fermentans JBW45</name>
    <dbReference type="NCBI Taxonomy" id="1192197"/>
    <lineage>
        <taxon>Bacteria</taxon>
        <taxon>Bacillati</taxon>
        <taxon>Bacillota</taxon>
        <taxon>Negativicutes</taxon>
        <taxon>Selenomonadales</taxon>
        <taxon>Sporomusaceae</taxon>
        <taxon>Pelosinus</taxon>
    </lineage>
</organism>
<dbReference type="HOGENOM" id="CLU_2396994_0_0_9"/>
<proteinExistence type="predicted"/>
<gene>
    <name evidence="1" type="ORF">JBW_02160</name>
</gene>
<dbReference type="OrthoDB" id="359066at2"/>
<dbReference type="KEGG" id="pft:JBW_02160"/>
<sequence length="93" mass="10381">MAALKRTAKHSWATKYRGLIAIHAGKQWPDIVKDQNRQQPESIHKALCWKGGFSKFADLPLGSVIAVADLIDCIKVSGRVSLKIIGERHNMLF</sequence>
<accession>I9DJY5</accession>
<reference evidence="1 2" key="1">
    <citation type="journal article" date="2015" name="Genome Announc.">
        <title>Complete Genome Sequence of Pelosinus fermentans JBW45, a Member of a Remarkably Competitive Group of Negativicutes in the Firmicutes Phylum.</title>
        <authorList>
            <person name="De Leon K.B."/>
            <person name="Utturkar S.M."/>
            <person name="Camilleri L.B."/>
            <person name="Elias D.A."/>
            <person name="Arkin A.P."/>
            <person name="Fields M.W."/>
            <person name="Brown S.D."/>
            <person name="Wall J.D."/>
        </authorList>
    </citation>
    <scope>NUCLEOTIDE SEQUENCE [LARGE SCALE GENOMIC DNA]</scope>
    <source>
        <strain evidence="1 2">JBW45</strain>
    </source>
</reference>
<evidence type="ECO:0000313" key="1">
    <source>
        <dbReference type="EMBL" id="AJQ27510.1"/>
    </source>
</evidence>
<protein>
    <recommendedName>
        <fullName evidence="3">ASCH domain-containing protein</fullName>
    </recommendedName>
</protein>
<dbReference type="Proteomes" id="UP000005361">
    <property type="component" value="Chromosome"/>
</dbReference>
<dbReference type="AlphaFoldDB" id="I9DJY5"/>
<dbReference type="RefSeq" id="WP_007954596.1">
    <property type="nucleotide sequence ID" value="NZ_CP010978.1"/>
</dbReference>